<dbReference type="InterPro" id="IPR005488">
    <property type="entry name" value="Etherase_MurQ"/>
</dbReference>
<evidence type="ECO:0000256" key="2">
    <source>
        <dbReference type="ARBA" id="ARBA00023277"/>
    </source>
</evidence>
<keyword evidence="1 3" id="KW-0456">Lyase</keyword>
<organism evidence="4 5">
    <name type="scientific">Microbacterium sediminis</name>
    <dbReference type="NCBI Taxonomy" id="904291"/>
    <lineage>
        <taxon>Bacteria</taxon>
        <taxon>Bacillati</taxon>
        <taxon>Actinomycetota</taxon>
        <taxon>Actinomycetes</taxon>
        <taxon>Micrococcales</taxon>
        <taxon>Microbacteriaceae</taxon>
        <taxon>Microbacterium</taxon>
    </lineage>
</organism>
<gene>
    <name evidence="3" type="primary">murQ</name>
    <name evidence="4" type="ORF">A7J15_00520</name>
</gene>
<comment type="miscellaneous">
    <text evidence="3">A lyase-type mechanism (elimination/hydration) is suggested for the cleavage of the lactyl ether bond of MurNAc 6-phosphate, with the formation of an alpha,beta-unsaturated aldehyde intermediate with (E)-stereochemistry, followed by the syn addition of water to give product.</text>
</comment>
<dbReference type="NCBIfam" id="NF009222">
    <property type="entry name" value="PRK12570.1"/>
    <property type="match status" value="1"/>
</dbReference>
<accession>A0A1B9NG71</accession>
<dbReference type="GO" id="GO:0016835">
    <property type="term" value="F:carbon-oxygen lyase activity"/>
    <property type="evidence" value="ECO:0007669"/>
    <property type="project" value="UniProtKB-UniRule"/>
</dbReference>
<keyword evidence="5" id="KW-1185">Reference proteome</keyword>
<dbReference type="NCBIfam" id="NF003915">
    <property type="entry name" value="PRK05441.1"/>
    <property type="match status" value="1"/>
</dbReference>
<feature type="active site" description="Proton donor" evidence="3">
    <location>
        <position position="83"/>
    </location>
</feature>
<dbReference type="STRING" id="904291.A7J15_00520"/>
<dbReference type="EC" id="4.2.1.126" evidence="3"/>
<dbReference type="RefSeq" id="WP_067022782.1">
    <property type="nucleotide sequence ID" value="NZ_CP038256.1"/>
</dbReference>
<dbReference type="GO" id="GO:0097173">
    <property type="term" value="P:N-acetylmuramic acid catabolic process"/>
    <property type="evidence" value="ECO:0007669"/>
    <property type="project" value="UniProtKB-UniPathway"/>
</dbReference>
<dbReference type="PROSITE" id="PS51464">
    <property type="entry name" value="SIS"/>
    <property type="match status" value="1"/>
</dbReference>
<comment type="pathway">
    <text evidence="3">Amino-sugar metabolism; N-acetylmuramate degradation.</text>
</comment>
<dbReference type="Proteomes" id="UP000093355">
    <property type="component" value="Unassembled WGS sequence"/>
</dbReference>
<feature type="active site" evidence="3">
    <location>
        <position position="114"/>
    </location>
</feature>
<comment type="function">
    <text evidence="3">Specifically catalyzes the cleavage of the D-lactyl ether substituent of MurNAc 6-phosphate, producing GlcNAc 6-phosphate and D-lactate.</text>
</comment>
<name>A0A1B9NG71_9MICO</name>
<dbReference type="CDD" id="cd05007">
    <property type="entry name" value="SIS_Etherase"/>
    <property type="match status" value="1"/>
</dbReference>
<dbReference type="GO" id="GO:0016803">
    <property type="term" value="F:ether hydrolase activity"/>
    <property type="evidence" value="ECO:0007669"/>
    <property type="project" value="TreeGrafter"/>
</dbReference>
<dbReference type="OrthoDB" id="9813395at2"/>
<comment type="caution">
    <text evidence="4">The sequence shown here is derived from an EMBL/GenBank/DDBJ whole genome shotgun (WGS) entry which is preliminary data.</text>
</comment>
<dbReference type="InterPro" id="IPR046348">
    <property type="entry name" value="SIS_dom_sf"/>
</dbReference>
<evidence type="ECO:0000256" key="3">
    <source>
        <dbReference type="HAMAP-Rule" id="MF_00068"/>
    </source>
</evidence>
<evidence type="ECO:0000313" key="4">
    <source>
        <dbReference type="EMBL" id="OCG75580.1"/>
    </source>
</evidence>
<dbReference type="GO" id="GO:0046348">
    <property type="term" value="P:amino sugar catabolic process"/>
    <property type="evidence" value="ECO:0007669"/>
    <property type="project" value="InterPro"/>
</dbReference>
<proteinExistence type="inferred from homology"/>
<dbReference type="HAMAP" id="MF_00068">
    <property type="entry name" value="MurQ"/>
    <property type="match status" value="1"/>
</dbReference>
<dbReference type="GO" id="GO:0009254">
    <property type="term" value="P:peptidoglycan turnover"/>
    <property type="evidence" value="ECO:0007669"/>
    <property type="project" value="TreeGrafter"/>
</dbReference>
<dbReference type="EMBL" id="LXMD01000012">
    <property type="protein sequence ID" value="OCG75580.1"/>
    <property type="molecule type" value="Genomic_DNA"/>
</dbReference>
<dbReference type="SUPFAM" id="SSF53697">
    <property type="entry name" value="SIS domain"/>
    <property type="match status" value="1"/>
</dbReference>
<dbReference type="UniPathway" id="UPA00342"/>
<comment type="catalytic activity">
    <reaction evidence="3">
        <text>N-acetyl-D-muramate 6-phosphate + H2O = N-acetyl-D-glucosamine 6-phosphate + (R)-lactate</text>
        <dbReference type="Rhea" id="RHEA:26410"/>
        <dbReference type="ChEBI" id="CHEBI:15377"/>
        <dbReference type="ChEBI" id="CHEBI:16004"/>
        <dbReference type="ChEBI" id="CHEBI:57513"/>
        <dbReference type="ChEBI" id="CHEBI:58722"/>
        <dbReference type="EC" id="4.2.1.126"/>
    </reaction>
</comment>
<evidence type="ECO:0000256" key="1">
    <source>
        <dbReference type="ARBA" id="ARBA00023239"/>
    </source>
</evidence>
<comment type="similarity">
    <text evidence="3">Belongs to the GCKR-like family. MurNAc-6-P etherase subfamily.</text>
</comment>
<dbReference type="Pfam" id="PF22645">
    <property type="entry name" value="GKRP_SIS_N"/>
    <property type="match status" value="1"/>
</dbReference>
<dbReference type="InterPro" id="IPR001347">
    <property type="entry name" value="SIS_dom"/>
</dbReference>
<reference evidence="4 5" key="1">
    <citation type="submission" date="2016-05" db="EMBL/GenBank/DDBJ databases">
        <authorList>
            <person name="Lavstsen T."/>
            <person name="Jespersen J.S."/>
        </authorList>
    </citation>
    <scope>NUCLEOTIDE SEQUENCE [LARGE SCALE GENOMIC DNA]</scope>
    <source>
        <strain evidence="4 5">YLB-01</strain>
    </source>
</reference>
<dbReference type="PANTHER" id="PTHR10088:SF4">
    <property type="entry name" value="GLUCOKINASE REGULATORY PROTEIN"/>
    <property type="match status" value="1"/>
</dbReference>
<keyword evidence="2 3" id="KW-0119">Carbohydrate metabolism</keyword>
<dbReference type="PROSITE" id="PS01272">
    <property type="entry name" value="GCKR"/>
    <property type="match status" value="1"/>
</dbReference>
<protein>
    <recommendedName>
        <fullName evidence="3">N-acetylmuramic acid 6-phosphate etherase</fullName>
        <shortName evidence="3">MurNAc-6-P etherase</shortName>
        <ecNumber evidence="3">4.2.1.126</ecNumber>
    </recommendedName>
    <alternativeName>
        <fullName evidence="3">N-acetylmuramic acid 6-phosphate hydrolase</fullName>
    </alternativeName>
    <alternativeName>
        <fullName evidence="3">N-acetylmuramic acid 6-phosphate lyase</fullName>
    </alternativeName>
</protein>
<dbReference type="NCBIfam" id="TIGR00274">
    <property type="entry name" value="N-acetylmuramic acid 6-phosphate etherase"/>
    <property type="match status" value="1"/>
</dbReference>
<dbReference type="Gene3D" id="3.40.50.10490">
    <property type="entry name" value="Glucose-6-phosphate isomerase like protein, domain 1"/>
    <property type="match status" value="1"/>
</dbReference>
<comment type="subunit">
    <text evidence="3">Homodimer.</text>
</comment>
<evidence type="ECO:0000313" key="5">
    <source>
        <dbReference type="Proteomes" id="UP000093355"/>
    </source>
</evidence>
<dbReference type="PANTHER" id="PTHR10088">
    <property type="entry name" value="GLUCOKINASE REGULATORY PROTEIN"/>
    <property type="match status" value="1"/>
</dbReference>
<dbReference type="InterPro" id="IPR005486">
    <property type="entry name" value="Glucokinase_regulatory_CS"/>
</dbReference>
<dbReference type="InterPro" id="IPR040190">
    <property type="entry name" value="MURQ/GCKR"/>
</dbReference>
<dbReference type="Gene3D" id="1.10.8.1080">
    <property type="match status" value="1"/>
</dbReference>
<dbReference type="AlphaFoldDB" id="A0A1B9NG71"/>
<dbReference type="GO" id="GO:0097367">
    <property type="term" value="F:carbohydrate derivative binding"/>
    <property type="evidence" value="ECO:0007669"/>
    <property type="project" value="InterPro"/>
</dbReference>
<sequence>MRSELPPTERRLPESMELDSTDTLGVLRLLHEQDTVAVQALEPLLPRIAALVDEAADRMRRGGRVHYFGAGTSGRLGVLDAAELLPTYNIPPGRVVPHIAGGDAAIVNAVENAEDSRAEGAAAAAEVGPDDVAIGLTASGTTPYVAAALEAARAKGAFTALVSSNPASPIGREVDIDLPLDTGAEVITGSTRLKAGTAQKLVLNGFSTALMVALGRTWSNLMVSVVATNDKLRDRSVRILCDATGLGPDAARDALAAAGGDVKVALVAHLLGVTADAAAERLEETGGSVRDAIR</sequence>